<proteinExistence type="inferred from homology"/>
<evidence type="ECO:0000313" key="9">
    <source>
        <dbReference type="EMBL" id="GGF51475.1"/>
    </source>
</evidence>
<dbReference type="PROSITE" id="PS50928">
    <property type="entry name" value="ABC_TM1"/>
    <property type="match status" value="1"/>
</dbReference>
<keyword evidence="2 7" id="KW-0813">Transport</keyword>
<comment type="similarity">
    <text evidence="7">Belongs to the binding-protein-dependent transport system permease family.</text>
</comment>
<dbReference type="Gene3D" id="1.10.3720.10">
    <property type="entry name" value="MetI-like"/>
    <property type="match status" value="1"/>
</dbReference>
<dbReference type="SUPFAM" id="SSF161098">
    <property type="entry name" value="MetI-like"/>
    <property type="match status" value="1"/>
</dbReference>
<accession>A0A917BNC4</accession>
<evidence type="ECO:0000256" key="6">
    <source>
        <dbReference type="ARBA" id="ARBA00023136"/>
    </source>
</evidence>
<reference evidence="9" key="1">
    <citation type="journal article" date="2014" name="Int. J. Syst. Evol. Microbiol.">
        <title>Complete genome sequence of Corynebacterium casei LMG S-19264T (=DSM 44701T), isolated from a smear-ripened cheese.</title>
        <authorList>
            <consortium name="US DOE Joint Genome Institute (JGI-PGF)"/>
            <person name="Walter F."/>
            <person name="Albersmeier A."/>
            <person name="Kalinowski J."/>
            <person name="Ruckert C."/>
        </authorList>
    </citation>
    <scope>NUCLEOTIDE SEQUENCE</scope>
    <source>
        <strain evidence="9">CCM 7897</strain>
    </source>
</reference>
<reference evidence="9" key="2">
    <citation type="submission" date="2020-09" db="EMBL/GenBank/DDBJ databases">
        <authorList>
            <person name="Sun Q."/>
            <person name="Sedlacek I."/>
        </authorList>
    </citation>
    <scope>NUCLEOTIDE SEQUENCE</scope>
    <source>
        <strain evidence="9">CCM 7897</strain>
    </source>
</reference>
<evidence type="ECO:0000256" key="4">
    <source>
        <dbReference type="ARBA" id="ARBA00022692"/>
    </source>
</evidence>
<dbReference type="InterPro" id="IPR000515">
    <property type="entry name" value="MetI-like"/>
</dbReference>
<feature type="transmembrane region" description="Helical" evidence="7">
    <location>
        <begin position="84"/>
        <end position="104"/>
    </location>
</feature>
<feature type="transmembrane region" description="Helical" evidence="7">
    <location>
        <begin position="144"/>
        <end position="165"/>
    </location>
</feature>
<evidence type="ECO:0000256" key="5">
    <source>
        <dbReference type="ARBA" id="ARBA00022989"/>
    </source>
</evidence>
<feature type="transmembrane region" description="Helical" evidence="7">
    <location>
        <begin position="26"/>
        <end position="47"/>
    </location>
</feature>
<keyword evidence="6 7" id="KW-0472">Membrane</keyword>
<feature type="transmembrane region" description="Helical" evidence="7">
    <location>
        <begin position="247"/>
        <end position="270"/>
    </location>
</feature>
<gene>
    <name evidence="9" type="ORF">GCM10007301_08670</name>
</gene>
<feature type="transmembrane region" description="Helical" evidence="7">
    <location>
        <begin position="203"/>
        <end position="223"/>
    </location>
</feature>
<evidence type="ECO:0000256" key="2">
    <source>
        <dbReference type="ARBA" id="ARBA00022448"/>
    </source>
</evidence>
<dbReference type="Proteomes" id="UP000606044">
    <property type="component" value="Unassembled WGS sequence"/>
</dbReference>
<evidence type="ECO:0000256" key="7">
    <source>
        <dbReference type="RuleBase" id="RU363032"/>
    </source>
</evidence>
<dbReference type="AlphaFoldDB" id="A0A917BNC4"/>
<keyword evidence="5 7" id="KW-1133">Transmembrane helix</keyword>
<feature type="domain" description="ABC transmembrane type-1" evidence="8">
    <location>
        <begin position="80"/>
        <end position="270"/>
    </location>
</feature>
<sequence length="284" mass="31108">MTDLSLSDAAPRVHPRFDAGKLLDTAGAWLLALIWVAPLIFALWASLRPAGMALDFSQVSSLTLENYRAAWLAAPWLTYGANTLGLVTFTLIGQFILCTLAGYAFARFEFPGREALFVLVLLQLFILPEVLIVENYAMVSRLGLIDSITGMGLPYVASAFGIFLLRQAFKSVPVELEEAARVEGCSWLGVLWRVYVPAARPVYLAYALVSVATHWNNFLWPLIVTNNPDTRPLTVGLSLFGAPESGVNISIISAATLMVAAPLLVAFLIFQRQFIQAFLRAGIR</sequence>
<keyword evidence="10" id="KW-1185">Reference proteome</keyword>
<dbReference type="CDD" id="cd06261">
    <property type="entry name" value="TM_PBP2"/>
    <property type="match status" value="1"/>
</dbReference>
<dbReference type="Pfam" id="PF00528">
    <property type="entry name" value="BPD_transp_1"/>
    <property type="match status" value="1"/>
</dbReference>
<comment type="caution">
    <text evidence="9">The sequence shown here is derived from an EMBL/GenBank/DDBJ whole genome shotgun (WGS) entry which is preliminary data.</text>
</comment>
<protein>
    <submittedName>
        <fullName evidence="9">ABC transporter permease</fullName>
    </submittedName>
</protein>
<dbReference type="EMBL" id="BMCT01000001">
    <property type="protein sequence ID" value="GGF51475.1"/>
    <property type="molecule type" value="Genomic_DNA"/>
</dbReference>
<keyword evidence="3" id="KW-1003">Cell membrane</keyword>
<evidence type="ECO:0000313" key="10">
    <source>
        <dbReference type="Proteomes" id="UP000606044"/>
    </source>
</evidence>
<dbReference type="InterPro" id="IPR035906">
    <property type="entry name" value="MetI-like_sf"/>
</dbReference>
<dbReference type="GO" id="GO:0055085">
    <property type="term" value="P:transmembrane transport"/>
    <property type="evidence" value="ECO:0007669"/>
    <property type="project" value="InterPro"/>
</dbReference>
<dbReference type="GO" id="GO:0005886">
    <property type="term" value="C:plasma membrane"/>
    <property type="evidence" value="ECO:0007669"/>
    <property type="project" value="UniProtKB-SubCell"/>
</dbReference>
<dbReference type="PANTHER" id="PTHR43744">
    <property type="entry name" value="ABC TRANSPORTER PERMEASE PROTEIN MG189-RELATED-RELATED"/>
    <property type="match status" value="1"/>
</dbReference>
<name>A0A917BNC4_9HYPH</name>
<evidence type="ECO:0000256" key="3">
    <source>
        <dbReference type="ARBA" id="ARBA00022475"/>
    </source>
</evidence>
<dbReference type="PANTHER" id="PTHR43744:SF3">
    <property type="entry name" value="LACTOSE TRANSPORT SYSTEM PERMEASE PROTEIN LACG"/>
    <property type="match status" value="1"/>
</dbReference>
<keyword evidence="4 7" id="KW-0812">Transmembrane</keyword>
<feature type="transmembrane region" description="Helical" evidence="7">
    <location>
        <begin position="116"/>
        <end position="138"/>
    </location>
</feature>
<dbReference type="RefSeq" id="WP_188575714.1">
    <property type="nucleotide sequence ID" value="NZ_BMCT01000001.1"/>
</dbReference>
<evidence type="ECO:0000256" key="1">
    <source>
        <dbReference type="ARBA" id="ARBA00004651"/>
    </source>
</evidence>
<comment type="subcellular location">
    <subcellularLocation>
        <location evidence="1 7">Cell membrane</location>
        <topology evidence="1 7">Multi-pass membrane protein</topology>
    </subcellularLocation>
</comment>
<evidence type="ECO:0000259" key="8">
    <source>
        <dbReference type="PROSITE" id="PS50928"/>
    </source>
</evidence>
<organism evidence="9 10">
    <name type="scientific">Azorhizobium oxalatiphilum</name>
    <dbReference type="NCBI Taxonomy" id="980631"/>
    <lineage>
        <taxon>Bacteria</taxon>
        <taxon>Pseudomonadati</taxon>
        <taxon>Pseudomonadota</taxon>
        <taxon>Alphaproteobacteria</taxon>
        <taxon>Hyphomicrobiales</taxon>
        <taxon>Xanthobacteraceae</taxon>
        <taxon>Azorhizobium</taxon>
    </lineage>
</organism>